<evidence type="ECO:0000313" key="1">
    <source>
        <dbReference type="EMBL" id="TQN32814.1"/>
    </source>
</evidence>
<dbReference type="AlphaFoldDB" id="A0A543NLY4"/>
<comment type="caution">
    <text evidence="1">The sequence shown here is derived from an EMBL/GenBank/DDBJ whole genome shotgun (WGS) entry which is preliminary data.</text>
</comment>
<proteinExistence type="predicted"/>
<dbReference type="Proteomes" id="UP000317422">
    <property type="component" value="Unassembled WGS sequence"/>
</dbReference>
<protein>
    <submittedName>
        <fullName evidence="1">Uncharacterized protein</fullName>
    </submittedName>
</protein>
<dbReference type="EMBL" id="VFQC01000001">
    <property type="protein sequence ID" value="TQN32814.1"/>
    <property type="molecule type" value="Genomic_DNA"/>
</dbReference>
<organism evidence="1 2">
    <name type="scientific">Haloactinospora alba</name>
    <dbReference type="NCBI Taxonomy" id="405555"/>
    <lineage>
        <taxon>Bacteria</taxon>
        <taxon>Bacillati</taxon>
        <taxon>Actinomycetota</taxon>
        <taxon>Actinomycetes</taxon>
        <taxon>Streptosporangiales</taxon>
        <taxon>Nocardiopsidaceae</taxon>
        <taxon>Haloactinospora</taxon>
    </lineage>
</organism>
<reference evidence="1 2" key="1">
    <citation type="submission" date="2019-06" db="EMBL/GenBank/DDBJ databases">
        <title>Sequencing the genomes of 1000 actinobacteria strains.</title>
        <authorList>
            <person name="Klenk H.-P."/>
        </authorList>
    </citation>
    <scope>NUCLEOTIDE SEQUENCE [LARGE SCALE GENOMIC DNA]</scope>
    <source>
        <strain evidence="1 2">DSM 45015</strain>
    </source>
</reference>
<evidence type="ECO:0000313" key="2">
    <source>
        <dbReference type="Proteomes" id="UP000317422"/>
    </source>
</evidence>
<name>A0A543NLY4_9ACTN</name>
<sequence>MRSVCCRSSRIPGESWTHTLRNKARTVPAGAGLPSGRRILHLPLDRLDETARRAPQLFLVEV</sequence>
<gene>
    <name evidence="1" type="ORF">FHX37_2798</name>
</gene>
<accession>A0A543NLY4</accession>
<keyword evidence="2" id="KW-1185">Reference proteome</keyword>